<dbReference type="InterPro" id="IPR011050">
    <property type="entry name" value="Pectin_lyase_fold/virulence"/>
</dbReference>
<evidence type="ECO:0000313" key="3">
    <source>
        <dbReference type="EMBL" id="QKZ06853.1"/>
    </source>
</evidence>
<dbReference type="Pfam" id="PF05594">
    <property type="entry name" value="Fil_haemagg"/>
    <property type="match status" value="9"/>
</dbReference>
<keyword evidence="4" id="KW-1185">Reference proteome</keyword>
<dbReference type="NCBIfam" id="TIGR01731">
    <property type="entry name" value="fil_hemag_20aa"/>
    <property type="match status" value="25"/>
</dbReference>
<dbReference type="Gene3D" id="2.160.20.10">
    <property type="entry name" value="Single-stranded right-handed beta-helix, Pectin lyase-like"/>
    <property type="match status" value="1"/>
</dbReference>
<dbReference type="EMBL" id="CP056030">
    <property type="protein sequence ID" value="QKZ06853.1"/>
    <property type="molecule type" value="Genomic_DNA"/>
</dbReference>
<evidence type="ECO:0000256" key="1">
    <source>
        <dbReference type="SAM" id="MobiDB-lite"/>
    </source>
</evidence>
<feature type="region of interest" description="Disordered" evidence="1">
    <location>
        <begin position="1907"/>
        <end position="1930"/>
    </location>
</feature>
<protein>
    <submittedName>
        <fullName evidence="3">DUF637 domain-containing protein</fullName>
    </submittedName>
</protein>
<dbReference type="InterPro" id="IPR025157">
    <property type="entry name" value="Hemagglutinin_rpt"/>
</dbReference>
<feature type="compositionally biased region" description="Low complexity" evidence="1">
    <location>
        <begin position="2691"/>
        <end position="2719"/>
    </location>
</feature>
<dbReference type="Proteomes" id="UP000509568">
    <property type="component" value="Chromosome"/>
</dbReference>
<sequence length="2895" mass="297112">MDARHLAFLARQPSAAVAPRDRFWGMPKRALAFLLANVMFWQPLWAQADGIVVSGPGTTLGTAGNGVPVVNIAAPNASGVSHNQFQDYNVGSQGVILNNATGRTQATQLGGIVLGNANLNGQAASTILNEVTGNNRSQLKGYTEVAGQAARVIVANPYGITCNGCGFINTPRATLTTGKPVLDGSGRLDRFQVDGGNIAIEGAGLDAGNIDQFELITRTAQINARLYAKHLTVVAGRNDVNADTLQATARADDGSQKPELAIDSAALGGMYVGAVKLVGTEKGVGVRLAGDLAASAGDVQIDANGKLTLASVSANGAVVAKASGIDAQGPVYAGTRAELRSRADLTNAQSISARDSVTLSADGQLSNRGVIEAGVNADNSRNSQGDVTLQAADISNSASVIASRTLAATATHTLGNDNGVIQGRDVTLTTAQLTNTGSGARLRGENSLNLNTPAIANLGGLIRFGAGQNVDLSLASLDNRAGRLEVVGGQFKVVAATFDNRDGSLLADTLDLDVRRLDNRGGVLAASVGSAKVKTALLDNRQGTVQAATRLDVSGGEQRNSAGTLLGDAISVTADSLDNSAGGLISAAQGDLALALTGDFNNQNGSAQARQALSINAGAVDNRTGTLSADSVSVTAGSLDNSADGLVSAGQGAIDLRLARQFNNQAGRALAKTLFSLHASTVDNRGGKLQGQALVLNAPAARLDNRGGSLLFDTLQLTAEHVDNRAAGLIAAGSGGATLTLASLANSGGHVQGEGALQVSASNLDNHGGVISGQAVTLTASTLDNSAKGAILGNGGAVRLTINGLLNNATGTIDAADQALWLTSFTQLDNRNGSLGGNRVDISGTQLDNRQGGQITAGAEGLQITAATVLNQQGLLYAKGGAVTLDLADGTLQNQGGSVVADSLDVTAGHLDNSADDSRAGMLSSIVGALKLKVAQLTNRAGTLFAKGDLSLDGQQLNNASGGEISGASLAIDLGGQLGNQGLIEALGGLSINAASLDNSGRISGLGGARSQFTIGGALVNSGTLKFNSDVFSLTAGSLDGGLGSINGTGRSDWHLGTASSVGRAQFDGTFAITSGGALTVLAGDRLATTDSLILNVGSLDNAGELVSDLDMTLLAAGDQVNRGLLSSQGHLRVNARDFSQVGGRLTSAGNTTLTLTGDLANAGRLIAGNDLTISATRISNDGTLGGQGHVSLSARQTISNNADTLLFAGGDLALRADRFSNTYGELYNQGNLSFAAYDGGRASAFSNLSGSVQSLGRIDLNAVSIENAKAQFELAQAVVSGSLEWKCGQHCGGHDSFKRGSITITKALEESVLLDSPMARLIAGSDMTLNASDVQNRYSLLAANGDLTLNADTLLNQGASSRSGSQVIVIATPQRISTGYWDQMQYVDVPAFNAAVAAGHFDESRFNELIARSSDSRFQQQSDVTTWTPDSTHNYTSTIQSGGTATLNVTQSVQNGTLLEQTLAQLTGTLDNEATQKVGAVVLQLSPERSAATPVAAKDVQRVERIDTDGTVHVSFTPVDFTGVPFAAVDPTASTSFRLPQGEYGLFVPSQNPQCHYLIETNPNLTDPSRFMSSDYLLGQLGFSADEAARRLGDGRYESRLISDAVVAQTGQRFLAASLTSDYDQYRYLMDNALASKDALNLSVGVGLSAQQVAALTHDIVWLENRVIDGQNVLVPVLYLAQADERNLNGGSLIQGRNLSLMAGSDLVNVGTLRASEDLTATAGGSLYNGGVVEANERLSLLAQDSIRNALAGDIRASQVSLQTLKGDIVNDRTAIAVNDGAGMRTLTDAGARIAAGQTVNVTAGQDLTNHGAISAGGDVNLNAARDINLVAVQDVSEKHEFHNGGHDSSVTSVVKNLAGTVSAGGSVHLTAGQDVTVIASDVKAGSDIGIVAARDFNAAANGDVHNVESRSKDGKQRIKEQNDSTTQRAATFTAGNDFTSGAGRDTTLVASKITAGHEAYLYSGDQIQLLAAQDSTHTLYDMKEKGSWGAKKMQRDEVTQQTNVGTEIKTGGDLTIESGGDQRYQVAKLESGKDITLASGGAITFEGVKDLHDESHTKSKSDLSWFSAKGEGHTDETLRQSALVAQGQLAIKAVDGLHIDIKQIDQNTVSQTVDAMVKADPQLAWLKQAEQHGDVNWQQVKELHESFKYNNSGMGQGAMLAVIIVVSALTAGAASALAASAGSTVGAGATMAAGYTTTAGVVVPAGLGNVVATAALTSMASTGAVSLINNKGNVGTALTDTFSSDGVKQAVIAGASAGFINYAGGHWFGAQTDPITNKVTGPSVVPHLTDPAAIARFGAIQLAGGAVRGGLSQALGQGKFSDAMLSSVFDMLQATVFTNVGDLGDTLQLPDSGLGKTAIHALAGGLLAEAMGGDFKTGALAAGANEALIETLDSLPFLQGADQAEHDRLVNAASKLVGLVAAAGAGGDVALGSEIAGNAQSYNRKLHAKEEEKLAQAATTLDETVGKSRTGFSWDMLLTLVAGGDIDQRDNARLTAIMAQYSDGNPEGVALADDLAKARSVVQDLQNAKVLLTWEDGKPVIADGAVVYEFSATPEQFKDSALFNSANTTTYDPPGGVGVVPDKWVEQYGESVATKKLREIGAISNDADLNADQWQALERYATGGVDTSTVDLDVLLAVVPGASAAKGGVRAVLQALAEARAAGASAKSAAQVELGSAKAVAEARAGEASAQGAARGEQGSEQAIAEARAGEASAQSATQGELGSAKAIEEAPKATSLTTITDEMNADPYHPDWQRYVGGEPRAVGADVVSGGAKATTNAPNTPRFITDSAGNTIDLDYTKGLRETNVTVTGARGGVQYPLQGQTPDSYANLGNGHVVVYGPDGRALYDVSSSRIKVVEWNQAPNGTYFPKKGNDTKVFEGNVPQSVLDSLGLK</sequence>
<dbReference type="InterPro" id="IPR008638">
    <property type="entry name" value="FhaB/CdiA-like_TPS"/>
</dbReference>
<dbReference type="InterPro" id="IPR010069">
    <property type="entry name" value="CdiA_FHA1_rpt"/>
</dbReference>
<dbReference type="NCBIfam" id="TIGR01901">
    <property type="entry name" value="adhes_NPXG"/>
    <property type="match status" value="1"/>
</dbReference>
<reference evidence="3 4" key="1">
    <citation type="submission" date="2020-06" db="EMBL/GenBank/DDBJ databases">
        <title>Pseudomonas eucalypticola sp. nov., an endophyte of Eucalyptus dunnii leaves with biocontrol ability of eucalyptus leaf blight.</title>
        <authorList>
            <person name="Liu Y."/>
            <person name="Song Z."/>
            <person name="Zeng H."/>
            <person name="Lu M."/>
            <person name="Wang X."/>
            <person name="Lian X."/>
            <person name="Zhang Q."/>
        </authorList>
    </citation>
    <scope>NUCLEOTIDE SEQUENCE [LARGE SCALE GENOMIC DNA]</scope>
    <source>
        <strain evidence="3 4">NP-1</strain>
    </source>
</reference>
<proteinExistence type="predicted"/>
<organism evidence="3 4">
    <name type="scientific">Pseudomonas eucalypticola</name>
    <dbReference type="NCBI Taxonomy" id="2599595"/>
    <lineage>
        <taxon>Bacteria</taxon>
        <taxon>Pseudomonadati</taxon>
        <taxon>Pseudomonadota</taxon>
        <taxon>Gammaproteobacteria</taxon>
        <taxon>Pseudomonadales</taxon>
        <taxon>Pseudomonadaceae</taxon>
        <taxon>Pseudomonas</taxon>
    </lineage>
</organism>
<dbReference type="InterPro" id="IPR008619">
    <property type="entry name" value="Filamentous_hemagglutn_rpt"/>
</dbReference>
<dbReference type="Pfam" id="PF05860">
    <property type="entry name" value="TPS"/>
    <property type="match status" value="1"/>
</dbReference>
<feature type="region of interest" description="Disordered" evidence="1">
    <location>
        <begin position="2691"/>
        <end position="2748"/>
    </location>
</feature>
<feature type="compositionally biased region" description="Basic and acidic residues" evidence="1">
    <location>
        <begin position="1907"/>
        <end position="1924"/>
    </location>
</feature>
<feature type="domain" description="Filamentous haemagglutinin FhaB/tRNA nuclease CdiA-like TPS" evidence="2">
    <location>
        <begin position="64"/>
        <end position="185"/>
    </location>
</feature>
<accession>A0A7D5DA08</accession>
<dbReference type="SUPFAM" id="SSF51126">
    <property type="entry name" value="Pectin lyase-like"/>
    <property type="match status" value="1"/>
</dbReference>
<evidence type="ECO:0000259" key="2">
    <source>
        <dbReference type="SMART" id="SM00912"/>
    </source>
</evidence>
<dbReference type="InterPro" id="IPR012334">
    <property type="entry name" value="Pectin_lyas_fold"/>
</dbReference>
<dbReference type="SMART" id="SM00912">
    <property type="entry name" value="Haemagg_act"/>
    <property type="match status" value="1"/>
</dbReference>
<name>A0A7D5DA08_9PSED</name>
<dbReference type="RefSeq" id="WP_176572003.1">
    <property type="nucleotide sequence ID" value="NZ_CP056030.1"/>
</dbReference>
<dbReference type="Pfam" id="PF13332">
    <property type="entry name" value="Fil_haemagg_2"/>
    <property type="match status" value="4"/>
</dbReference>
<gene>
    <name evidence="3" type="ORF">HWQ56_24995</name>
</gene>
<dbReference type="KEGG" id="pez:HWQ56_24995"/>
<dbReference type="GO" id="GO:0003824">
    <property type="term" value="F:catalytic activity"/>
    <property type="evidence" value="ECO:0007669"/>
    <property type="project" value="UniProtKB-ARBA"/>
</dbReference>
<evidence type="ECO:0000313" key="4">
    <source>
        <dbReference type="Proteomes" id="UP000509568"/>
    </source>
</evidence>